<dbReference type="SUPFAM" id="SSF51569">
    <property type="entry name" value="Aldolase"/>
    <property type="match status" value="1"/>
</dbReference>
<evidence type="ECO:0000313" key="11">
    <source>
        <dbReference type="EMBL" id="GIE39417.1"/>
    </source>
</evidence>
<dbReference type="PANTHER" id="PTHR46911">
    <property type="match status" value="1"/>
</dbReference>
<dbReference type="GO" id="GO:0003852">
    <property type="term" value="F:2-isopropylmalate synthase activity"/>
    <property type="evidence" value="ECO:0007669"/>
    <property type="project" value="UniProtKB-UniRule"/>
</dbReference>
<evidence type="ECO:0000256" key="8">
    <source>
        <dbReference type="ARBA" id="ARBA00023304"/>
    </source>
</evidence>
<dbReference type="InterPro" id="IPR036230">
    <property type="entry name" value="LeuA_allosteric_dom_sf"/>
</dbReference>
<gene>
    <name evidence="9" type="primary">leuA</name>
    <name evidence="11" type="synonym">leuA_2</name>
    <name evidence="11" type="ORF">Alo02nite_23150</name>
    <name evidence="12" type="ORF">BJ964_001178</name>
</gene>
<evidence type="ECO:0000256" key="7">
    <source>
        <dbReference type="ARBA" id="ARBA00022723"/>
    </source>
</evidence>
<feature type="binding site" evidence="9">
    <location>
        <position position="44"/>
    </location>
    <ligand>
        <name>Mg(2+)</name>
        <dbReference type="ChEBI" id="CHEBI:18420"/>
    </ligand>
</feature>
<dbReference type="CDD" id="cd07942">
    <property type="entry name" value="DRE_TIM_LeuA"/>
    <property type="match status" value="1"/>
</dbReference>
<dbReference type="PROSITE" id="PS00815">
    <property type="entry name" value="AIPM_HOMOCIT_SYNTH_1"/>
    <property type="match status" value="1"/>
</dbReference>
<dbReference type="InterPro" id="IPR000891">
    <property type="entry name" value="PYR_CT"/>
</dbReference>
<feature type="binding site" evidence="9">
    <location>
        <position position="249"/>
    </location>
    <ligand>
        <name>Mg(2+)</name>
        <dbReference type="ChEBI" id="CHEBI:18420"/>
    </ligand>
</feature>
<evidence type="ECO:0000256" key="5">
    <source>
        <dbReference type="ARBA" id="ARBA00022605"/>
    </source>
</evidence>
<dbReference type="HAMAP" id="MF_00572">
    <property type="entry name" value="LeuA_type2"/>
    <property type="match status" value="1"/>
</dbReference>
<keyword evidence="14" id="KW-1185">Reference proteome</keyword>
<dbReference type="Gene3D" id="3.20.20.70">
    <property type="entry name" value="Aldolase class I"/>
    <property type="match status" value="1"/>
</dbReference>
<dbReference type="GO" id="GO:0003985">
    <property type="term" value="F:acetyl-CoA C-acetyltransferase activity"/>
    <property type="evidence" value="ECO:0007669"/>
    <property type="project" value="UniProtKB-UniRule"/>
</dbReference>
<evidence type="ECO:0000256" key="1">
    <source>
        <dbReference type="ARBA" id="ARBA00000064"/>
    </source>
</evidence>
<dbReference type="Pfam" id="PF22615">
    <property type="entry name" value="IPMS_D2"/>
    <property type="match status" value="1"/>
</dbReference>
<comment type="cofactor">
    <cofactor evidence="9">
        <name>Mg(2+)</name>
        <dbReference type="ChEBI" id="CHEBI:18420"/>
    </cofactor>
</comment>
<evidence type="ECO:0000259" key="10">
    <source>
        <dbReference type="PROSITE" id="PS50991"/>
    </source>
</evidence>
<reference evidence="12 13" key="1">
    <citation type="submission" date="2020-08" db="EMBL/GenBank/DDBJ databases">
        <title>Sequencing the genomes of 1000 actinobacteria strains.</title>
        <authorList>
            <person name="Klenk H.-P."/>
        </authorList>
    </citation>
    <scope>NUCLEOTIDE SEQUENCE [LARGE SCALE GENOMIC DNA]</scope>
    <source>
        <strain evidence="12 13">DSM 43150</strain>
    </source>
</reference>
<dbReference type="InterPro" id="IPR039371">
    <property type="entry name" value="LeuA_N_DRE-TIM"/>
</dbReference>
<keyword evidence="6 9" id="KW-0808">Transferase</keyword>
<dbReference type="NCBIfam" id="NF002991">
    <property type="entry name" value="PRK03739.1"/>
    <property type="match status" value="1"/>
</dbReference>
<feature type="region of interest" description="Regulatory domain" evidence="9">
    <location>
        <begin position="444"/>
        <end position="561"/>
    </location>
</feature>
<dbReference type="GO" id="GO:0000287">
    <property type="term" value="F:magnesium ion binding"/>
    <property type="evidence" value="ECO:0007669"/>
    <property type="project" value="UniProtKB-UniRule"/>
</dbReference>
<dbReference type="Pfam" id="PF00682">
    <property type="entry name" value="HMGL-like"/>
    <property type="match status" value="1"/>
</dbReference>
<evidence type="ECO:0000313" key="14">
    <source>
        <dbReference type="Proteomes" id="UP000631312"/>
    </source>
</evidence>
<dbReference type="RefSeq" id="WP_188119723.1">
    <property type="nucleotide sequence ID" value="NZ_BOMP01000033.1"/>
</dbReference>
<evidence type="ECO:0000256" key="6">
    <source>
        <dbReference type="ARBA" id="ARBA00022679"/>
    </source>
</evidence>
<dbReference type="AlphaFoldDB" id="A0A7W7ME92"/>
<dbReference type="Proteomes" id="UP000590511">
    <property type="component" value="Unassembled WGS sequence"/>
</dbReference>
<dbReference type="EMBL" id="JACHNC010000001">
    <property type="protein sequence ID" value="MBB4747017.1"/>
    <property type="molecule type" value="Genomic_DNA"/>
</dbReference>
<keyword evidence="12" id="KW-0012">Acyltransferase</keyword>
<evidence type="ECO:0000256" key="2">
    <source>
        <dbReference type="ARBA" id="ARBA00009767"/>
    </source>
</evidence>
<dbReference type="PROSITE" id="PS50991">
    <property type="entry name" value="PYR_CT"/>
    <property type="match status" value="1"/>
</dbReference>
<accession>A0A7W7ME92</accession>
<feature type="binding site" evidence="9">
    <location>
        <position position="285"/>
    </location>
    <ligand>
        <name>Mg(2+)</name>
        <dbReference type="ChEBI" id="CHEBI:18420"/>
    </ligand>
</feature>
<dbReference type="EMBL" id="BOMP01000033">
    <property type="protein sequence ID" value="GIE39417.1"/>
    <property type="molecule type" value="Genomic_DNA"/>
</dbReference>
<evidence type="ECO:0000256" key="9">
    <source>
        <dbReference type="HAMAP-Rule" id="MF_00572"/>
    </source>
</evidence>
<sequence>MSEQFRRAVEKYVRPAAPVTNAERAWPGRTITSAPRWLSTDLRDGNQSLANPMSPQRKLRMFRLLTSMGYREIEVGFPVASRDDHDFLRLLIEKDLIPDDVRISVLVQARDELIRRTVESLEGAPRATIHIYNATSPQFRRVVFGMDRAECKELAVQSTRLMLKYADRTLAGCDLGFQYSPELFNDTELDFSLEVCEAVMDVWQPGAGRPIILNFPTTVERSTPNVFADQIEYMDRGLSRREHVCLSVHPHNDRGTGVASAEMALLAGAQRIEGCLLGNGERAGNVDLVTLALNLFSQGIDPGVDFSDINEVRRVVEECTRIPVHPRHPYAGDLVYTAFSGSHQDAIKKGFDERKRTGATAWEIPYLPIDPGDVGRTYETVVRINSQSGKGGVAYVISSHLGLNMPRDLQLEFAELVQARADAEGGPISADRIVELFTREYVTRPLLPVPLPPPGVSVVVHVDGAAFEVGAVRTDAVERVKERLAAWRIDLRAVHRTGTGLAHTGGTGVYAELRTGDRPLWGVAVDDDVETAILAAVRSAAARLGRTAERSRSTAPLARAS</sequence>
<proteinExistence type="inferred from homology"/>
<comment type="subcellular location">
    <subcellularLocation>
        <location evidence="9">Cytoplasm</location>
    </subcellularLocation>
</comment>
<keyword evidence="4 9" id="KW-0432">Leucine biosynthesis</keyword>
<keyword evidence="5 9" id="KW-0028">Amino-acid biosynthesis</keyword>
<reference evidence="11 14" key="2">
    <citation type="submission" date="2021-01" db="EMBL/GenBank/DDBJ databases">
        <title>Whole genome shotgun sequence of Actinoplanes lobatus NBRC 12513.</title>
        <authorList>
            <person name="Komaki H."/>
            <person name="Tamura T."/>
        </authorList>
    </citation>
    <scope>NUCLEOTIDE SEQUENCE [LARGE SCALE GENOMIC DNA]</scope>
    <source>
        <strain evidence="11 14">NBRC 12513</strain>
    </source>
</reference>
<protein>
    <recommendedName>
        <fullName evidence="3 9">2-isopropylmalate synthase</fullName>
        <ecNumber evidence="3 9">2.3.3.13</ecNumber>
    </recommendedName>
    <alternativeName>
        <fullName evidence="9">Alpha-IPM synthase</fullName>
    </alternativeName>
    <alternativeName>
        <fullName evidence="9">Alpha-isopropylmalate synthase</fullName>
    </alternativeName>
</protein>
<dbReference type="Gene3D" id="3.30.160.270">
    <property type="match status" value="1"/>
</dbReference>
<dbReference type="UniPathway" id="UPA00048">
    <property type="reaction ID" value="UER00070"/>
</dbReference>
<evidence type="ECO:0000256" key="4">
    <source>
        <dbReference type="ARBA" id="ARBA00022430"/>
    </source>
</evidence>
<comment type="pathway">
    <text evidence="9">Amino-acid biosynthesis; L-leucine biosynthesis; L-leucine from 3-methyl-2-oxobutanoate: step 1/4.</text>
</comment>
<dbReference type="InterPro" id="IPR002034">
    <property type="entry name" value="AIPM/Hcit_synth_CS"/>
</dbReference>
<dbReference type="SUPFAM" id="SSF89000">
    <property type="entry name" value="post-HMGL domain-like"/>
    <property type="match status" value="1"/>
</dbReference>
<keyword evidence="7 9" id="KW-0479">Metal-binding</keyword>
<dbReference type="PANTHER" id="PTHR46911:SF1">
    <property type="entry name" value="2-ISOPROPYLMALATE SYNTHASE"/>
    <property type="match status" value="1"/>
</dbReference>
<comment type="similarity">
    <text evidence="2 9">Belongs to the alpha-IPM synthase/homocitrate synthase family. LeuA type 2 subfamily.</text>
</comment>
<name>A0A7W7ME92_9ACTN</name>
<organism evidence="12 13">
    <name type="scientific">Actinoplanes lobatus</name>
    <dbReference type="NCBI Taxonomy" id="113568"/>
    <lineage>
        <taxon>Bacteria</taxon>
        <taxon>Bacillati</taxon>
        <taxon>Actinomycetota</taxon>
        <taxon>Actinomycetes</taxon>
        <taxon>Micromonosporales</taxon>
        <taxon>Micromonosporaceae</taxon>
        <taxon>Actinoplanes</taxon>
    </lineage>
</organism>
<keyword evidence="9" id="KW-0963">Cytoplasm</keyword>
<comment type="catalytic activity">
    <reaction evidence="1 9">
        <text>3-methyl-2-oxobutanoate + acetyl-CoA + H2O = (2S)-2-isopropylmalate + CoA + H(+)</text>
        <dbReference type="Rhea" id="RHEA:21524"/>
        <dbReference type="ChEBI" id="CHEBI:1178"/>
        <dbReference type="ChEBI" id="CHEBI:11851"/>
        <dbReference type="ChEBI" id="CHEBI:15377"/>
        <dbReference type="ChEBI" id="CHEBI:15378"/>
        <dbReference type="ChEBI" id="CHEBI:57287"/>
        <dbReference type="ChEBI" id="CHEBI:57288"/>
        <dbReference type="EC" id="2.3.3.13"/>
    </reaction>
</comment>
<dbReference type="EC" id="2.3.3.13" evidence="3 9"/>
<evidence type="ECO:0000256" key="3">
    <source>
        <dbReference type="ARBA" id="ARBA00012973"/>
    </source>
</evidence>
<comment type="caution">
    <text evidence="12">The sequence shown here is derived from an EMBL/GenBank/DDBJ whole genome shotgun (WGS) entry which is preliminary data.</text>
</comment>
<keyword evidence="9" id="KW-0460">Magnesium</keyword>
<dbReference type="Proteomes" id="UP000631312">
    <property type="component" value="Unassembled WGS sequence"/>
</dbReference>
<dbReference type="GO" id="GO:0009098">
    <property type="term" value="P:L-leucine biosynthetic process"/>
    <property type="evidence" value="ECO:0007669"/>
    <property type="project" value="UniProtKB-UniRule"/>
</dbReference>
<feature type="binding site" evidence="9">
    <location>
        <position position="251"/>
    </location>
    <ligand>
        <name>Mg(2+)</name>
        <dbReference type="ChEBI" id="CHEBI:18420"/>
    </ligand>
</feature>
<dbReference type="PROSITE" id="PS00816">
    <property type="entry name" value="AIPM_HOMOCIT_SYNTH_2"/>
    <property type="match status" value="1"/>
</dbReference>
<keyword evidence="8 9" id="KW-0100">Branched-chain amino acid biosynthesis</keyword>
<comment type="subunit">
    <text evidence="9">Homodimer.</text>
</comment>
<evidence type="ECO:0000313" key="13">
    <source>
        <dbReference type="Proteomes" id="UP000590511"/>
    </source>
</evidence>
<dbReference type="GO" id="GO:0005737">
    <property type="term" value="C:cytoplasm"/>
    <property type="evidence" value="ECO:0007669"/>
    <property type="project" value="UniProtKB-SubCell"/>
</dbReference>
<dbReference type="InterPro" id="IPR054692">
    <property type="entry name" value="LeuA-like_post-cat"/>
</dbReference>
<feature type="domain" description="Pyruvate carboxyltransferase" evidence="10">
    <location>
        <begin position="35"/>
        <end position="310"/>
    </location>
</feature>
<dbReference type="InterPro" id="IPR005668">
    <property type="entry name" value="IPM_Synthase"/>
</dbReference>
<dbReference type="InterPro" id="IPR013785">
    <property type="entry name" value="Aldolase_TIM"/>
</dbReference>
<comment type="function">
    <text evidence="9">Catalyzes the condensation of the acetyl group of acetyl-CoA with 3-methyl-2-oxobutanoate (2-ketoisovalerate) to form 3-carboxy-3-hydroxy-4-methylpentanoate (2-isopropylmalate).</text>
</comment>
<evidence type="ECO:0000313" key="12">
    <source>
        <dbReference type="EMBL" id="MBB4747017.1"/>
    </source>
</evidence>